<name>W9RRF1_9ROSA</name>
<dbReference type="Proteomes" id="UP000030645">
    <property type="component" value="Unassembled WGS sequence"/>
</dbReference>
<evidence type="ECO:0000313" key="1">
    <source>
        <dbReference type="EMBL" id="EXC04482.1"/>
    </source>
</evidence>
<protein>
    <submittedName>
        <fullName evidence="2">Uncharacterized protein</fullName>
    </submittedName>
</protein>
<keyword evidence="3" id="KW-1185">Reference proteome</keyword>
<reference evidence="2" key="2">
    <citation type="submission" date="2013-06" db="EMBL/GenBank/DDBJ databases">
        <title>Draft Genome Sequence of a Mulberry Tree, Morus notabilis C.K. Schn.</title>
        <authorList>
            <person name="He N."/>
            <person name="Zhao S."/>
        </authorList>
    </citation>
    <scope>NUCLEOTIDE SEQUENCE</scope>
</reference>
<dbReference type="AlphaFoldDB" id="W9RRF1"/>
<dbReference type="EMBL" id="KE345474">
    <property type="protein sequence ID" value="EXC04482.1"/>
    <property type="molecule type" value="Genomic_DNA"/>
</dbReference>
<accession>W9RRF1</accession>
<evidence type="ECO:0000313" key="2">
    <source>
        <dbReference type="EMBL" id="EXC04892.1"/>
    </source>
</evidence>
<organism evidence="2 3">
    <name type="scientific">Morus notabilis</name>
    <dbReference type="NCBI Taxonomy" id="981085"/>
    <lineage>
        <taxon>Eukaryota</taxon>
        <taxon>Viridiplantae</taxon>
        <taxon>Streptophyta</taxon>
        <taxon>Embryophyta</taxon>
        <taxon>Tracheophyta</taxon>
        <taxon>Spermatophyta</taxon>
        <taxon>Magnoliopsida</taxon>
        <taxon>eudicotyledons</taxon>
        <taxon>Gunneridae</taxon>
        <taxon>Pentapetalae</taxon>
        <taxon>rosids</taxon>
        <taxon>fabids</taxon>
        <taxon>Rosales</taxon>
        <taxon>Moraceae</taxon>
        <taxon>Moreae</taxon>
        <taxon>Morus</taxon>
    </lineage>
</organism>
<sequence length="68" mass="7404">MTEIRTSSLIVGPIARIHLATCKRHVSTASLVLDDASYPYPTVAFRFLYPRASRSVGSLCAVLTVLPL</sequence>
<reference evidence="3" key="1">
    <citation type="submission" date="2013-01" db="EMBL/GenBank/DDBJ databases">
        <title>Draft Genome Sequence of a Mulberry Tree, Morus notabilis C.K. Schneid.</title>
        <authorList>
            <person name="He N."/>
            <person name="Zhao S."/>
        </authorList>
    </citation>
    <scope>NUCLEOTIDE SEQUENCE</scope>
</reference>
<proteinExistence type="predicted"/>
<gene>
    <name evidence="2" type="ORF">L484_007124</name>
    <name evidence="1" type="ORF">L484_019080</name>
</gene>
<evidence type="ECO:0000313" key="3">
    <source>
        <dbReference type="Proteomes" id="UP000030645"/>
    </source>
</evidence>
<dbReference type="EMBL" id="KE345513">
    <property type="protein sequence ID" value="EXC04892.1"/>
    <property type="molecule type" value="Genomic_DNA"/>
</dbReference>